<proteinExistence type="predicted"/>
<comment type="caution">
    <text evidence="1">The sequence shown here is derived from an EMBL/GenBank/DDBJ whole genome shotgun (WGS) entry which is preliminary data.</text>
</comment>
<gene>
    <name evidence="1" type="ORF">E3O19_05040</name>
</gene>
<sequence length="197" mass="21333">MKRQAPALAALFRSNAQGEILARLHLNPGESFTISELARAANAPYASAHREVTRIVEMGLASSEKRGQAVEVQARSDTPAFRPLAELLTLTYGPSVVIPQHLAGIDGIDDAYICGSWAARRQRETGDAPGDIHLLIVGNLPRDEVNDAVRAAGMPLRRKVNPRIVSAADWEAASTDPFLSTLTERPLVHVDLPETRS</sequence>
<dbReference type="Proteomes" id="UP000298412">
    <property type="component" value="Unassembled WGS sequence"/>
</dbReference>
<dbReference type="OrthoDB" id="3526885at2"/>
<keyword evidence="2" id="KW-1185">Reference proteome</keyword>
<reference evidence="1 2" key="1">
    <citation type="submission" date="2019-03" db="EMBL/GenBank/DDBJ databases">
        <title>Genomics of glacier-inhabiting Cryobacterium strains.</title>
        <authorList>
            <person name="Liu Q."/>
            <person name="Xin Y.-H."/>
        </authorList>
    </citation>
    <scope>NUCLEOTIDE SEQUENCE [LARGE SCALE GENOMIC DNA]</scope>
    <source>
        <strain evidence="1 2">MDT1-3</strain>
    </source>
</reference>
<accession>A0A4R8WVD4</accession>
<name>A0A4R8WVD4_9MICO</name>
<protein>
    <submittedName>
        <fullName evidence="1">ArsR family transcriptional regulator</fullName>
    </submittedName>
</protein>
<dbReference type="AlphaFoldDB" id="A0A4R8WVD4"/>
<evidence type="ECO:0000313" key="1">
    <source>
        <dbReference type="EMBL" id="TFC18177.1"/>
    </source>
</evidence>
<dbReference type="EMBL" id="SOFP01000023">
    <property type="protein sequence ID" value="TFC18177.1"/>
    <property type="molecule type" value="Genomic_DNA"/>
</dbReference>
<organism evidence="1 2">
    <name type="scientific">Cryobacterium algoritolerans</name>
    <dbReference type="NCBI Taxonomy" id="1259184"/>
    <lineage>
        <taxon>Bacteria</taxon>
        <taxon>Bacillati</taxon>
        <taxon>Actinomycetota</taxon>
        <taxon>Actinomycetes</taxon>
        <taxon>Micrococcales</taxon>
        <taxon>Microbacteriaceae</taxon>
        <taxon>Cryobacterium</taxon>
    </lineage>
</organism>
<dbReference type="RefSeq" id="WP_134565792.1">
    <property type="nucleotide sequence ID" value="NZ_SOFP01000023.1"/>
</dbReference>
<evidence type="ECO:0000313" key="2">
    <source>
        <dbReference type="Proteomes" id="UP000298412"/>
    </source>
</evidence>